<accession>A0A3E2MXC8</accession>
<sequence length="48" mass="5412">MQVWGAMHDLFGHHDQPPTMEQGPEDFQDCDIEAVGVPLRPDTVYSDV</sequence>
<name>A0A3E2MXC8_MYCMR</name>
<dbReference type="Proteomes" id="UP000257451">
    <property type="component" value="Unassembled WGS sequence"/>
</dbReference>
<proteinExistence type="predicted"/>
<comment type="caution">
    <text evidence="1">The sequence shown here is derived from an EMBL/GenBank/DDBJ whole genome shotgun (WGS) entry which is preliminary data.</text>
</comment>
<evidence type="ECO:0000313" key="1">
    <source>
        <dbReference type="EMBL" id="RFZ42295.1"/>
    </source>
</evidence>
<gene>
    <name evidence="1" type="ORF">DAVIS_02164</name>
</gene>
<reference evidence="1 2" key="1">
    <citation type="journal article" date="2018" name="Sci. Rep.">
        <title>Extensive genomic diversity among Mycobacterium marinum strains revealed by whole genome sequencing.</title>
        <authorList>
            <person name="Das S."/>
            <person name="Pettersson B.M."/>
            <person name="Behra P.R."/>
            <person name="Mallick A."/>
            <person name="Cheramie M."/>
            <person name="Ramesh M."/>
            <person name="Shirreff L."/>
            <person name="DuCote T."/>
            <person name="Dasgupta S."/>
            <person name="Ennis D.G."/>
            <person name="Kirsebom L.A."/>
        </authorList>
    </citation>
    <scope>NUCLEOTIDE SEQUENCE [LARGE SCALE GENOMIC DNA]</scope>
    <source>
        <strain evidence="1 2">Davis1</strain>
    </source>
</reference>
<dbReference type="EMBL" id="PEDF01000071">
    <property type="protein sequence ID" value="RFZ42295.1"/>
    <property type="molecule type" value="Genomic_DNA"/>
</dbReference>
<organism evidence="1 2">
    <name type="scientific">Mycobacterium marinum</name>
    <dbReference type="NCBI Taxonomy" id="1781"/>
    <lineage>
        <taxon>Bacteria</taxon>
        <taxon>Bacillati</taxon>
        <taxon>Actinomycetota</taxon>
        <taxon>Actinomycetes</taxon>
        <taxon>Mycobacteriales</taxon>
        <taxon>Mycobacteriaceae</taxon>
        <taxon>Mycobacterium</taxon>
        <taxon>Mycobacterium ulcerans group</taxon>
    </lineage>
</organism>
<protein>
    <submittedName>
        <fullName evidence="1">Uncharacterized protein</fullName>
    </submittedName>
</protein>
<dbReference type="AlphaFoldDB" id="A0A3E2MXC8"/>
<evidence type="ECO:0000313" key="2">
    <source>
        <dbReference type="Proteomes" id="UP000257451"/>
    </source>
</evidence>